<comment type="similarity">
    <text evidence="1 5">Belongs to the Fmt family.</text>
</comment>
<dbReference type="InterPro" id="IPR005793">
    <property type="entry name" value="Formyl_trans_C"/>
</dbReference>
<keyword evidence="4 5" id="KW-0648">Protein biosynthesis</keyword>
<evidence type="ECO:0000313" key="8">
    <source>
        <dbReference type="EMBL" id="PIR94614.1"/>
    </source>
</evidence>
<comment type="function">
    <text evidence="5">Attaches a formyl group to the free amino group of methionyl-tRNA(fMet). The formyl group appears to play a dual role in the initiator identity of N-formylmethionyl-tRNA by promoting its recognition by IF2 and preventing the misappropriation of this tRNA by the elongation apparatus.</text>
</comment>
<feature type="binding site" evidence="5">
    <location>
        <begin position="115"/>
        <end position="118"/>
    </location>
    <ligand>
        <name>(6S)-5,6,7,8-tetrahydrofolate</name>
        <dbReference type="ChEBI" id="CHEBI:57453"/>
    </ligand>
</feature>
<dbReference type="CDD" id="cd08704">
    <property type="entry name" value="Met_tRNA_FMT_C"/>
    <property type="match status" value="1"/>
</dbReference>
<dbReference type="InterPro" id="IPR044135">
    <property type="entry name" value="Met-tRNA-FMT_C"/>
</dbReference>
<dbReference type="HAMAP" id="MF_00182">
    <property type="entry name" value="Formyl_trans"/>
    <property type="match status" value="1"/>
</dbReference>
<dbReference type="Pfam" id="PF00551">
    <property type="entry name" value="Formyl_trans_N"/>
    <property type="match status" value="1"/>
</dbReference>
<feature type="domain" description="Formyl transferase C-terminal" evidence="7">
    <location>
        <begin position="209"/>
        <end position="316"/>
    </location>
</feature>
<evidence type="ECO:0000256" key="2">
    <source>
        <dbReference type="ARBA" id="ARBA00012261"/>
    </source>
</evidence>
<dbReference type="Proteomes" id="UP000229901">
    <property type="component" value="Unassembled WGS sequence"/>
</dbReference>
<dbReference type="InterPro" id="IPR005794">
    <property type="entry name" value="Fmt"/>
</dbReference>
<dbReference type="Pfam" id="PF02911">
    <property type="entry name" value="Formyl_trans_C"/>
    <property type="match status" value="1"/>
</dbReference>
<dbReference type="GO" id="GO:0004479">
    <property type="term" value="F:methionyl-tRNA formyltransferase activity"/>
    <property type="evidence" value="ECO:0007669"/>
    <property type="project" value="UniProtKB-UniRule"/>
</dbReference>
<dbReference type="AlphaFoldDB" id="A0A2H0V684"/>
<protein>
    <recommendedName>
        <fullName evidence="2 5">Methionyl-tRNA formyltransferase</fullName>
        <ecNumber evidence="2 5">2.1.2.9</ecNumber>
    </recommendedName>
</protein>
<dbReference type="NCBIfam" id="TIGR00460">
    <property type="entry name" value="fmt"/>
    <property type="match status" value="1"/>
</dbReference>
<dbReference type="CDD" id="cd08646">
    <property type="entry name" value="FMT_core_Met-tRNA-FMT_N"/>
    <property type="match status" value="1"/>
</dbReference>
<comment type="catalytic activity">
    <reaction evidence="5">
        <text>L-methionyl-tRNA(fMet) + (6R)-10-formyltetrahydrofolate = N-formyl-L-methionyl-tRNA(fMet) + (6S)-5,6,7,8-tetrahydrofolate + H(+)</text>
        <dbReference type="Rhea" id="RHEA:24380"/>
        <dbReference type="Rhea" id="RHEA-COMP:9952"/>
        <dbReference type="Rhea" id="RHEA-COMP:9953"/>
        <dbReference type="ChEBI" id="CHEBI:15378"/>
        <dbReference type="ChEBI" id="CHEBI:57453"/>
        <dbReference type="ChEBI" id="CHEBI:78530"/>
        <dbReference type="ChEBI" id="CHEBI:78844"/>
        <dbReference type="ChEBI" id="CHEBI:195366"/>
        <dbReference type="EC" id="2.1.2.9"/>
    </reaction>
</comment>
<dbReference type="SUPFAM" id="SSF53328">
    <property type="entry name" value="Formyltransferase"/>
    <property type="match status" value="1"/>
</dbReference>
<reference evidence="9" key="1">
    <citation type="submission" date="2017-09" db="EMBL/GenBank/DDBJ databases">
        <title>Depth-based differentiation of microbial function through sediment-hosted aquifers and enrichment of novel symbionts in the deep terrestrial subsurface.</title>
        <authorList>
            <person name="Probst A.J."/>
            <person name="Ladd B."/>
            <person name="Jarett J.K."/>
            <person name="Geller-Mcgrath D.E."/>
            <person name="Sieber C.M.K."/>
            <person name="Emerson J.B."/>
            <person name="Anantharaman K."/>
            <person name="Thomas B.C."/>
            <person name="Malmstrom R."/>
            <person name="Stieglmeier M."/>
            <person name="Klingl A."/>
            <person name="Woyke T."/>
            <person name="Ryan C.M."/>
            <person name="Banfield J.F."/>
        </authorList>
    </citation>
    <scope>NUCLEOTIDE SEQUENCE [LARGE SCALE GENOMIC DNA]</scope>
</reference>
<dbReference type="InterPro" id="IPR041711">
    <property type="entry name" value="Met-tRNA-FMT_N"/>
</dbReference>
<dbReference type="PANTHER" id="PTHR11138">
    <property type="entry name" value="METHIONYL-TRNA FORMYLTRANSFERASE"/>
    <property type="match status" value="1"/>
</dbReference>
<dbReference type="InterPro" id="IPR002376">
    <property type="entry name" value="Formyl_transf_N"/>
</dbReference>
<evidence type="ECO:0000256" key="4">
    <source>
        <dbReference type="ARBA" id="ARBA00022917"/>
    </source>
</evidence>
<dbReference type="InterPro" id="IPR036477">
    <property type="entry name" value="Formyl_transf_N_sf"/>
</dbReference>
<evidence type="ECO:0000259" key="6">
    <source>
        <dbReference type="Pfam" id="PF00551"/>
    </source>
</evidence>
<sequence>MPETNKRKIVFMGTSEFAVPILKSLNDCYDVVLVVVSPDKPTGRKQAITPPPVKILANELGLKVEQPTKLRGNEEFFNTLKKVNPEVIVVVAYGKILPAEIINLPEHGCINVHGSILPKYRGPSPIQTALINGEKETGISFILMDLGMDTGDVIRKYSINIESEDDFNSLSGKLSALSAEKVCKVVEQYVNGDTNLEMQEDDEATYCYKITETMGRIQWSLSARAIANRIRAIGGKVGVYTFFDEKRLRIIEAEGVDSHCVKDNASISVGTVFQGVDPETNIKMVCVKCGKGRLILKKVQLEGRQPMAIKDFVNGQQKFVGSVLS</sequence>
<evidence type="ECO:0000256" key="5">
    <source>
        <dbReference type="HAMAP-Rule" id="MF_00182"/>
    </source>
</evidence>
<feature type="domain" description="Formyl transferase N-terminal" evidence="6">
    <location>
        <begin position="8"/>
        <end position="180"/>
    </location>
</feature>
<organism evidence="8 9">
    <name type="scientific">Candidatus Falkowbacteria bacterium CG10_big_fil_rev_8_21_14_0_10_39_11</name>
    <dbReference type="NCBI Taxonomy" id="1974565"/>
    <lineage>
        <taxon>Bacteria</taxon>
        <taxon>Candidatus Falkowiibacteriota</taxon>
    </lineage>
</organism>
<gene>
    <name evidence="5" type="primary">fmt</name>
    <name evidence="8" type="ORF">COT97_00480</name>
</gene>
<dbReference type="PANTHER" id="PTHR11138:SF5">
    <property type="entry name" value="METHIONYL-TRNA FORMYLTRANSFERASE, MITOCHONDRIAL"/>
    <property type="match status" value="1"/>
</dbReference>
<dbReference type="EC" id="2.1.2.9" evidence="2 5"/>
<name>A0A2H0V684_9BACT</name>
<evidence type="ECO:0000256" key="3">
    <source>
        <dbReference type="ARBA" id="ARBA00022679"/>
    </source>
</evidence>
<comment type="caution">
    <text evidence="8">The sequence shown here is derived from an EMBL/GenBank/DDBJ whole genome shotgun (WGS) entry which is preliminary data.</text>
</comment>
<keyword evidence="3 5" id="KW-0808">Transferase</keyword>
<dbReference type="Gene3D" id="3.40.50.12230">
    <property type="match status" value="1"/>
</dbReference>
<dbReference type="GO" id="GO:0005829">
    <property type="term" value="C:cytosol"/>
    <property type="evidence" value="ECO:0007669"/>
    <property type="project" value="TreeGrafter"/>
</dbReference>
<evidence type="ECO:0000313" key="9">
    <source>
        <dbReference type="Proteomes" id="UP000229901"/>
    </source>
</evidence>
<proteinExistence type="inferred from homology"/>
<dbReference type="SUPFAM" id="SSF50486">
    <property type="entry name" value="FMT C-terminal domain-like"/>
    <property type="match status" value="1"/>
</dbReference>
<evidence type="ECO:0000259" key="7">
    <source>
        <dbReference type="Pfam" id="PF02911"/>
    </source>
</evidence>
<dbReference type="InterPro" id="IPR011034">
    <property type="entry name" value="Formyl_transferase-like_C_sf"/>
</dbReference>
<dbReference type="EMBL" id="PFAP01000002">
    <property type="protein sequence ID" value="PIR94614.1"/>
    <property type="molecule type" value="Genomic_DNA"/>
</dbReference>
<evidence type="ECO:0000256" key="1">
    <source>
        <dbReference type="ARBA" id="ARBA00010699"/>
    </source>
</evidence>
<accession>A0A2H0V684</accession>